<dbReference type="EMBL" id="BMZS01000003">
    <property type="protein sequence ID" value="GHD46205.1"/>
    <property type="molecule type" value="Genomic_DNA"/>
</dbReference>
<dbReference type="Proteomes" id="UP000630353">
    <property type="component" value="Unassembled WGS sequence"/>
</dbReference>
<reference evidence="1" key="2">
    <citation type="submission" date="2020-09" db="EMBL/GenBank/DDBJ databases">
        <authorList>
            <person name="Sun Q."/>
            <person name="Kim S."/>
        </authorList>
    </citation>
    <scope>NUCLEOTIDE SEQUENCE</scope>
    <source>
        <strain evidence="1">KCTC 42651</strain>
    </source>
</reference>
<reference evidence="1" key="1">
    <citation type="journal article" date="2014" name="Int. J. Syst. Evol. Microbiol.">
        <title>Complete genome sequence of Corynebacterium casei LMG S-19264T (=DSM 44701T), isolated from a smear-ripened cheese.</title>
        <authorList>
            <consortium name="US DOE Joint Genome Institute (JGI-PGF)"/>
            <person name="Walter F."/>
            <person name="Albersmeier A."/>
            <person name="Kalinowski J."/>
            <person name="Ruckert C."/>
        </authorList>
    </citation>
    <scope>NUCLEOTIDE SEQUENCE</scope>
    <source>
        <strain evidence="1">KCTC 42651</strain>
    </source>
</reference>
<evidence type="ECO:0000313" key="2">
    <source>
        <dbReference type="Proteomes" id="UP000630353"/>
    </source>
</evidence>
<dbReference type="Pfam" id="PF07310">
    <property type="entry name" value="PAS_5"/>
    <property type="match status" value="1"/>
</dbReference>
<protein>
    <recommendedName>
        <fullName evidence="3">PAS domain-containing protein</fullName>
    </recommendedName>
</protein>
<dbReference type="AlphaFoldDB" id="A0A918XR01"/>
<sequence>MRRFLRYYLDLRNGRRVPYRHQISPLDFPDLLGIVFLYEFDAASQDFYIRLAGEQIAQMLRTARAGAKLSEVFPADVFPIVLERYRRICLTPCVMHNVGQVFRYLGGTGTGERIAMPLLGEDGEPGYFLGATTYSLAHDHGPGDDDTPVRITYTPL</sequence>
<comment type="caution">
    <text evidence="1">The sequence shown here is derived from an EMBL/GenBank/DDBJ whole genome shotgun (WGS) entry which is preliminary data.</text>
</comment>
<dbReference type="InterPro" id="IPR009922">
    <property type="entry name" value="DUF1457"/>
</dbReference>
<accession>A0A918XR01</accession>
<gene>
    <name evidence="1" type="ORF">GCM10017083_15080</name>
</gene>
<evidence type="ECO:0008006" key="3">
    <source>
        <dbReference type="Google" id="ProtNLM"/>
    </source>
</evidence>
<name>A0A918XR01_9PROT</name>
<proteinExistence type="predicted"/>
<organism evidence="1 2">
    <name type="scientific">Thalassobaculum fulvum</name>
    <dbReference type="NCBI Taxonomy" id="1633335"/>
    <lineage>
        <taxon>Bacteria</taxon>
        <taxon>Pseudomonadati</taxon>
        <taxon>Pseudomonadota</taxon>
        <taxon>Alphaproteobacteria</taxon>
        <taxon>Rhodospirillales</taxon>
        <taxon>Thalassobaculaceae</taxon>
        <taxon>Thalassobaculum</taxon>
    </lineage>
</organism>
<keyword evidence="2" id="KW-1185">Reference proteome</keyword>
<evidence type="ECO:0000313" key="1">
    <source>
        <dbReference type="EMBL" id="GHD46205.1"/>
    </source>
</evidence>